<dbReference type="SUPFAM" id="SSF55729">
    <property type="entry name" value="Acyl-CoA N-acyltransferases (Nat)"/>
    <property type="match status" value="1"/>
</dbReference>
<dbReference type="InterPro" id="IPR000182">
    <property type="entry name" value="GNAT_dom"/>
</dbReference>
<evidence type="ECO:0000313" key="4">
    <source>
        <dbReference type="EMBL" id="OGH93729.1"/>
    </source>
</evidence>
<dbReference type="CDD" id="cd04301">
    <property type="entry name" value="NAT_SF"/>
    <property type="match status" value="1"/>
</dbReference>
<dbReference type="InterPro" id="IPR016181">
    <property type="entry name" value="Acyl_CoA_acyltransferase"/>
</dbReference>
<sequence>MEFLKNKRNDTYSVQIIAKDGDSVAGWAFLVVIKNDRHDEPYGLLENLYVEKEHRNLGLGSKLVNAVITEAKNSGCYKLLATTRFSKTKVQSWYKKIGFSDHGTEFRMDLIKSEPKQSD</sequence>
<name>A0A1F6PC49_9BACT</name>
<evidence type="ECO:0000256" key="1">
    <source>
        <dbReference type="ARBA" id="ARBA00022679"/>
    </source>
</evidence>
<dbReference type="Proteomes" id="UP000178254">
    <property type="component" value="Unassembled WGS sequence"/>
</dbReference>
<reference evidence="4 5" key="1">
    <citation type="journal article" date="2016" name="Nat. Commun.">
        <title>Thousands of microbial genomes shed light on interconnected biogeochemical processes in an aquifer system.</title>
        <authorList>
            <person name="Anantharaman K."/>
            <person name="Brown C.T."/>
            <person name="Hug L.A."/>
            <person name="Sharon I."/>
            <person name="Castelle C.J."/>
            <person name="Probst A.J."/>
            <person name="Thomas B.C."/>
            <person name="Singh A."/>
            <person name="Wilkins M.J."/>
            <person name="Karaoz U."/>
            <person name="Brodie E.L."/>
            <person name="Williams K.H."/>
            <person name="Hubbard S.S."/>
            <person name="Banfield J.F."/>
        </authorList>
    </citation>
    <scope>NUCLEOTIDE SEQUENCE [LARGE SCALE GENOMIC DNA]</scope>
</reference>
<gene>
    <name evidence="4" type="ORF">A2538_02490</name>
</gene>
<keyword evidence="2" id="KW-0012">Acyltransferase</keyword>
<dbReference type="EMBL" id="MFRE01000022">
    <property type="protein sequence ID" value="OGH93729.1"/>
    <property type="molecule type" value="Genomic_DNA"/>
</dbReference>
<evidence type="ECO:0000313" key="5">
    <source>
        <dbReference type="Proteomes" id="UP000178254"/>
    </source>
</evidence>
<evidence type="ECO:0000256" key="2">
    <source>
        <dbReference type="ARBA" id="ARBA00023315"/>
    </source>
</evidence>
<proteinExistence type="predicted"/>
<dbReference type="Pfam" id="PF00583">
    <property type="entry name" value="Acetyltransf_1"/>
    <property type="match status" value="1"/>
</dbReference>
<dbReference type="PANTHER" id="PTHR43877:SF1">
    <property type="entry name" value="ACETYLTRANSFERASE"/>
    <property type="match status" value="1"/>
</dbReference>
<dbReference type="PANTHER" id="PTHR43877">
    <property type="entry name" value="AMINOALKYLPHOSPHONATE N-ACETYLTRANSFERASE-RELATED-RELATED"/>
    <property type="match status" value="1"/>
</dbReference>
<dbReference type="Gene3D" id="3.40.630.30">
    <property type="match status" value="1"/>
</dbReference>
<dbReference type="InterPro" id="IPR050832">
    <property type="entry name" value="Bact_Acetyltransf"/>
</dbReference>
<feature type="domain" description="N-acetyltransferase" evidence="3">
    <location>
        <begin position="1"/>
        <end position="117"/>
    </location>
</feature>
<dbReference type="PROSITE" id="PS51186">
    <property type="entry name" value="GNAT"/>
    <property type="match status" value="1"/>
</dbReference>
<comment type="caution">
    <text evidence="4">The sequence shown here is derived from an EMBL/GenBank/DDBJ whole genome shotgun (WGS) entry which is preliminary data.</text>
</comment>
<organism evidence="4 5">
    <name type="scientific">Candidatus Magasanikbacteria bacterium RIFOXYD2_FULL_41_14</name>
    <dbReference type="NCBI Taxonomy" id="1798709"/>
    <lineage>
        <taxon>Bacteria</taxon>
        <taxon>Candidatus Magasanikiibacteriota</taxon>
    </lineage>
</organism>
<accession>A0A1F6PC49</accession>
<protein>
    <recommendedName>
        <fullName evidence="3">N-acetyltransferase domain-containing protein</fullName>
    </recommendedName>
</protein>
<evidence type="ECO:0000259" key="3">
    <source>
        <dbReference type="PROSITE" id="PS51186"/>
    </source>
</evidence>
<keyword evidence="1" id="KW-0808">Transferase</keyword>
<dbReference type="STRING" id="1798709.A2538_02490"/>
<dbReference type="GO" id="GO:0016747">
    <property type="term" value="F:acyltransferase activity, transferring groups other than amino-acyl groups"/>
    <property type="evidence" value="ECO:0007669"/>
    <property type="project" value="InterPro"/>
</dbReference>
<dbReference type="AlphaFoldDB" id="A0A1F6PC49"/>